<feature type="compositionally biased region" description="Acidic residues" evidence="1">
    <location>
        <begin position="246"/>
        <end position="273"/>
    </location>
</feature>
<gene>
    <name evidence="2" type="ORF">FBUS_09843</name>
</gene>
<sequence>MHSRIISKTENHCSLLEHTRQISVVLSDLDGLLVNSESFNQVFVHRTNSAWMRSTISRVVKSALHLQKFLQVLIKFITSERHPEWARHALVWLRFLLANYTIPKSQWFTLRNIVAPLLDYANEMAGLHDSYILAATRSTAVERWAAPNDGSLEKDDITFGRKSYYNSASGIPSTGYVFVDDSDDEPSVNRSIRSTSRCHSTSGQDSGSIWRETSGASVNDWKHDEASKGEAVDFLLSGDEGGTDLSFDEVDDDDDDNFESGGDEDESDSEDQLDLVAATPSDSDHGVFDVNDTTSSSASYSEANPIGNDVDEDDADADFGLTSDSDPANSDEDSVVGGVSIKFMESCLKRVLL</sequence>
<feature type="compositionally biased region" description="Polar residues" evidence="1">
    <location>
        <begin position="291"/>
        <end position="302"/>
    </location>
</feature>
<reference evidence="2" key="1">
    <citation type="submission" date="2019-05" db="EMBL/GenBank/DDBJ databases">
        <title>Annotation for the trematode Fasciolopsis buski.</title>
        <authorList>
            <person name="Choi Y.-J."/>
        </authorList>
    </citation>
    <scope>NUCLEOTIDE SEQUENCE</scope>
    <source>
        <strain evidence="2">HT</strain>
        <tissue evidence="2">Whole worm</tissue>
    </source>
</reference>
<accession>A0A8E0RMU8</accession>
<dbReference type="AlphaFoldDB" id="A0A8E0RMU8"/>
<feature type="region of interest" description="Disordered" evidence="1">
    <location>
        <begin position="177"/>
        <end position="211"/>
    </location>
</feature>
<dbReference type="Proteomes" id="UP000728185">
    <property type="component" value="Unassembled WGS sequence"/>
</dbReference>
<dbReference type="EMBL" id="LUCM01008612">
    <property type="protein sequence ID" value="KAA0188139.1"/>
    <property type="molecule type" value="Genomic_DNA"/>
</dbReference>
<evidence type="ECO:0000256" key="1">
    <source>
        <dbReference type="SAM" id="MobiDB-lite"/>
    </source>
</evidence>
<proteinExistence type="predicted"/>
<comment type="caution">
    <text evidence="2">The sequence shown here is derived from an EMBL/GenBank/DDBJ whole genome shotgun (WGS) entry which is preliminary data.</text>
</comment>
<evidence type="ECO:0000313" key="3">
    <source>
        <dbReference type="Proteomes" id="UP000728185"/>
    </source>
</evidence>
<protein>
    <submittedName>
        <fullName evidence="2">Uncharacterized protein</fullName>
    </submittedName>
</protein>
<name>A0A8E0RMU8_9TREM</name>
<dbReference type="OrthoDB" id="6286491at2759"/>
<organism evidence="2 3">
    <name type="scientific">Fasciolopsis buskii</name>
    <dbReference type="NCBI Taxonomy" id="27845"/>
    <lineage>
        <taxon>Eukaryota</taxon>
        <taxon>Metazoa</taxon>
        <taxon>Spiralia</taxon>
        <taxon>Lophotrochozoa</taxon>
        <taxon>Platyhelminthes</taxon>
        <taxon>Trematoda</taxon>
        <taxon>Digenea</taxon>
        <taxon>Plagiorchiida</taxon>
        <taxon>Echinostomata</taxon>
        <taxon>Echinostomatoidea</taxon>
        <taxon>Fasciolidae</taxon>
        <taxon>Fasciolopsis</taxon>
    </lineage>
</organism>
<keyword evidence="3" id="KW-1185">Reference proteome</keyword>
<feature type="region of interest" description="Disordered" evidence="1">
    <location>
        <begin position="235"/>
        <end position="334"/>
    </location>
</feature>
<evidence type="ECO:0000313" key="2">
    <source>
        <dbReference type="EMBL" id="KAA0188139.1"/>
    </source>
</evidence>
<feature type="compositionally biased region" description="Polar residues" evidence="1">
    <location>
        <begin position="188"/>
        <end position="207"/>
    </location>
</feature>